<dbReference type="Gene3D" id="3.40.50.450">
    <property type="match status" value="1"/>
</dbReference>
<name>A0A2H0W8U7_9BACT</name>
<evidence type="ECO:0008006" key="3">
    <source>
        <dbReference type="Google" id="ProtNLM"/>
    </source>
</evidence>
<accession>A0A2H0W8U7</accession>
<organism evidence="1 2">
    <name type="scientific">Candidatus Beckwithbacteria bacterium CG10_big_fil_rev_8_21_14_0_10_34_10</name>
    <dbReference type="NCBI Taxonomy" id="1974495"/>
    <lineage>
        <taxon>Bacteria</taxon>
        <taxon>Candidatus Beckwithiibacteriota</taxon>
    </lineage>
</organism>
<evidence type="ECO:0000313" key="2">
    <source>
        <dbReference type="Proteomes" id="UP000230093"/>
    </source>
</evidence>
<evidence type="ECO:0000313" key="1">
    <source>
        <dbReference type="EMBL" id="PIS09083.1"/>
    </source>
</evidence>
<dbReference type="AlphaFoldDB" id="A0A2H0W8U7"/>
<sequence length="191" mass="21769">MKIFFVASIYGREKNKINYEGIVNILKKTGNKVEADHVLKTRKEKLAALDNEGKVDFHKKVIDGVKASDVVVSEISTPSMSVGYLISLALDCNKPTVVLYSGEKEPHILSTIEKSEKLLVLKYRGIDDLKDSLTDLVDDASDQMDVRFNFFISPKIGAYLDWISKQKKLPRAVYLRRLIEEDMKKRKEFKA</sequence>
<protein>
    <recommendedName>
        <fullName evidence="3">Nucleoside 2-deoxyribosyltransferase</fullName>
    </recommendedName>
</protein>
<comment type="caution">
    <text evidence="1">The sequence shown here is derived from an EMBL/GenBank/DDBJ whole genome shotgun (WGS) entry which is preliminary data.</text>
</comment>
<dbReference type="EMBL" id="PEZT01000020">
    <property type="protein sequence ID" value="PIS09083.1"/>
    <property type="molecule type" value="Genomic_DNA"/>
</dbReference>
<dbReference type="Proteomes" id="UP000230093">
    <property type="component" value="Unassembled WGS sequence"/>
</dbReference>
<proteinExistence type="predicted"/>
<reference evidence="2" key="1">
    <citation type="submission" date="2017-09" db="EMBL/GenBank/DDBJ databases">
        <title>Depth-based differentiation of microbial function through sediment-hosted aquifers and enrichment of novel symbionts in the deep terrestrial subsurface.</title>
        <authorList>
            <person name="Probst A.J."/>
            <person name="Ladd B."/>
            <person name="Jarett J.K."/>
            <person name="Geller-Mcgrath D.E."/>
            <person name="Sieber C.M.K."/>
            <person name="Emerson J.B."/>
            <person name="Anantharaman K."/>
            <person name="Thomas B.C."/>
            <person name="Malmstrom R."/>
            <person name="Stieglmeier M."/>
            <person name="Klingl A."/>
            <person name="Woyke T."/>
            <person name="Ryan C.M."/>
            <person name="Banfield J.F."/>
        </authorList>
    </citation>
    <scope>NUCLEOTIDE SEQUENCE [LARGE SCALE GENOMIC DNA]</scope>
</reference>
<gene>
    <name evidence="1" type="ORF">COT75_03400</name>
</gene>